<dbReference type="EMBL" id="FOUR01000003">
    <property type="protein sequence ID" value="SFM91973.1"/>
    <property type="molecule type" value="Genomic_DNA"/>
</dbReference>
<protein>
    <submittedName>
        <fullName evidence="2">Uncharacterized protein</fullName>
    </submittedName>
</protein>
<feature type="signal peptide" evidence="1">
    <location>
        <begin position="1"/>
        <end position="31"/>
    </location>
</feature>
<keyword evidence="3" id="KW-1185">Reference proteome</keyword>
<dbReference type="RefSeq" id="WP_092001221.1">
    <property type="nucleotide sequence ID" value="NZ_FOUR01000003.1"/>
</dbReference>
<evidence type="ECO:0000313" key="3">
    <source>
        <dbReference type="Proteomes" id="UP000199339"/>
    </source>
</evidence>
<feature type="chain" id="PRO_5011745076" evidence="1">
    <location>
        <begin position="32"/>
        <end position="278"/>
    </location>
</feature>
<keyword evidence="1" id="KW-0732">Signal</keyword>
<sequence length="278" mass="29223">MDMTKFRLPAISAVVPCTALMLLAGAQGATAADGCPVTQAAVVSNAGSQSAKGTLSQAFVVPPAYEAVSGRLRFLSSEWPQYYGTEYNDTYLARLTAPGKVEIIASGNVNSSSWSSGMLGYNGATPEINYNVDLSGLVGKTVQLAYEVQDVGDTIVDSALAVDAVKILRTEQFVPVPGEGGALTGSATISGSYGQAVKLTFKNQNILGTTISVKDTGPFGETKESIILPQQSVTFTFSSFGEEPMGWNFEVSTKSDAFVVSYGVESTWTEGMPPNPCY</sequence>
<evidence type="ECO:0000313" key="2">
    <source>
        <dbReference type="EMBL" id="SFM91973.1"/>
    </source>
</evidence>
<dbReference type="OrthoDB" id="66275at2"/>
<evidence type="ECO:0000256" key="1">
    <source>
        <dbReference type="SAM" id="SignalP"/>
    </source>
</evidence>
<reference evidence="3" key="1">
    <citation type="submission" date="2016-10" db="EMBL/GenBank/DDBJ databases">
        <authorList>
            <person name="Varghese N."/>
            <person name="Submissions S."/>
        </authorList>
    </citation>
    <scope>NUCLEOTIDE SEQUENCE [LARGE SCALE GENOMIC DNA]</scope>
    <source>
        <strain evidence="3">CGMCC 1.6775</strain>
    </source>
</reference>
<dbReference type="Proteomes" id="UP000199339">
    <property type="component" value="Unassembled WGS sequence"/>
</dbReference>
<proteinExistence type="predicted"/>
<dbReference type="AlphaFoldDB" id="A0A1I4UT86"/>
<organism evidence="2 3">
    <name type="scientific">Marinobacter pelagius</name>
    <dbReference type="NCBI Taxonomy" id="379482"/>
    <lineage>
        <taxon>Bacteria</taxon>
        <taxon>Pseudomonadati</taxon>
        <taxon>Pseudomonadota</taxon>
        <taxon>Gammaproteobacteria</taxon>
        <taxon>Pseudomonadales</taxon>
        <taxon>Marinobacteraceae</taxon>
        <taxon>Marinobacter</taxon>
    </lineage>
</organism>
<gene>
    <name evidence="2" type="ORF">SAMN04487961_1550</name>
</gene>
<accession>A0A1I4UT86</accession>
<name>A0A1I4UT86_9GAMM</name>